<dbReference type="AlphaFoldDB" id="G9MFN4"/>
<dbReference type="RefSeq" id="XP_013961003.1">
    <property type="nucleotide sequence ID" value="XM_014105528.1"/>
</dbReference>
<sequence>MAISENGPVTEGEVLSASIAIIHWYRYYPPVLFAAHGWVEPTAFDYTAMAQAQAASTWDSNARIYQWSDEDVGLAFEELEVELFGSAEDRSKHIGGGFDFSSIETKAALGLLQDFAAAPKRCSSIERRNVVTIAC</sequence>
<proteinExistence type="predicted"/>
<organism evidence="1 2">
    <name type="scientific">Hypocrea virens (strain Gv29-8 / FGSC 10586)</name>
    <name type="common">Gliocladium virens</name>
    <name type="synonym">Trichoderma virens</name>
    <dbReference type="NCBI Taxonomy" id="413071"/>
    <lineage>
        <taxon>Eukaryota</taxon>
        <taxon>Fungi</taxon>
        <taxon>Dikarya</taxon>
        <taxon>Ascomycota</taxon>
        <taxon>Pezizomycotina</taxon>
        <taxon>Sordariomycetes</taxon>
        <taxon>Hypocreomycetidae</taxon>
        <taxon>Hypocreales</taxon>
        <taxon>Hypocreaceae</taxon>
        <taxon>Trichoderma</taxon>
    </lineage>
</organism>
<accession>G9MFN4</accession>
<dbReference type="EMBL" id="ABDF02000001">
    <property type="protein sequence ID" value="EHK26782.1"/>
    <property type="molecule type" value="Genomic_DNA"/>
</dbReference>
<evidence type="ECO:0000313" key="1">
    <source>
        <dbReference type="EMBL" id="EHK26782.1"/>
    </source>
</evidence>
<dbReference type="InParanoid" id="G9MFN4"/>
<protein>
    <submittedName>
        <fullName evidence="1">Uncharacterized protein</fullName>
    </submittedName>
</protein>
<keyword evidence="2" id="KW-1185">Reference proteome</keyword>
<gene>
    <name evidence="1" type="ORF">TRIVIDRAFT_62594</name>
</gene>
<comment type="caution">
    <text evidence="1">The sequence shown here is derived from an EMBL/GenBank/DDBJ whole genome shotgun (WGS) entry which is preliminary data.</text>
</comment>
<dbReference type="Proteomes" id="UP000007115">
    <property type="component" value="Unassembled WGS sequence"/>
</dbReference>
<name>G9MFN4_HYPVG</name>
<dbReference type="VEuPathDB" id="FungiDB:TRIVIDRAFT_62594"/>
<reference evidence="1 2" key="1">
    <citation type="journal article" date="2011" name="Genome Biol.">
        <title>Comparative genome sequence analysis underscores mycoparasitism as the ancestral life style of Trichoderma.</title>
        <authorList>
            <person name="Kubicek C.P."/>
            <person name="Herrera-Estrella A."/>
            <person name="Seidl-Seiboth V."/>
            <person name="Martinez D.A."/>
            <person name="Druzhinina I.S."/>
            <person name="Thon M."/>
            <person name="Zeilinger S."/>
            <person name="Casas-Flores S."/>
            <person name="Horwitz B.A."/>
            <person name="Mukherjee P.K."/>
            <person name="Mukherjee M."/>
            <person name="Kredics L."/>
            <person name="Alcaraz L.D."/>
            <person name="Aerts A."/>
            <person name="Antal Z."/>
            <person name="Atanasova L."/>
            <person name="Cervantes-Badillo M.G."/>
            <person name="Challacombe J."/>
            <person name="Chertkov O."/>
            <person name="McCluskey K."/>
            <person name="Coulpier F."/>
            <person name="Deshpande N."/>
            <person name="von Doehren H."/>
            <person name="Ebbole D.J."/>
            <person name="Esquivel-Naranjo E.U."/>
            <person name="Fekete E."/>
            <person name="Flipphi M."/>
            <person name="Glaser F."/>
            <person name="Gomez-Rodriguez E.Y."/>
            <person name="Gruber S."/>
            <person name="Han C."/>
            <person name="Henrissat B."/>
            <person name="Hermosa R."/>
            <person name="Hernandez-Onate M."/>
            <person name="Karaffa L."/>
            <person name="Kosti I."/>
            <person name="Le Crom S."/>
            <person name="Lindquist E."/>
            <person name="Lucas S."/>
            <person name="Luebeck M."/>
            <person name="Luebeck P.S."/>
            <person name="Margeot A."/>
            <person name="Metz B."/>
            <person name="Misra M."/>
            <person name="Nevalainen H."/>
            <person name="Omann M."/>
            <person name="Packer N."/>
            <person name="Perrone G."/>
            <person name="Uresti-Rivera E.E."/>
            <person name="Salamov A."/>
            <person name="Schmoll M."/>
            <person name="Seiboth B."/>
            <person name="Shapiro H."/>
            <person name="Sukno S."/>
            <person name="Tamayo-Ramos J.A."/>
            <person name="Tisch D."/>
            <person name="Wiest A."/>
            <person name="Wilkinson H.H."/>
            <person name="Zhang M."/>
            <person name="Coutinho P.M."/>
            <person name="Kenerley C.M."/>
            <person name="Monte E."/>
            <person name="Baker S.E."/>
            <person name="Grigoriev I.V."/>
        </authorList>
    </citation>
    <scope>NUCLEOTIDE SEQUENCE [LARGE SCALE GENOMIC DNA]</scope>
    <source>
        <strain evidence="2">Gv29-8 / FGSC 10586</strain>
    </source>
</reference>
<dbReference type="GeneID" id="25796376"/>
<evidence type="ECO:0000313" key="2">
    <source>
        <dbReference type="Proteomes" id="UP000007115"/>
    </source>
</evidence>
<dbReference type="HOGENOM" id="CLU_1886046_0_0_1"/>
<dbReference type="STRING" id="413071.G9MFN4"/>